<proteinExistence type="predicted"/>
<keyword evidence="3" id="KW-1185">Reference proteome</keyword>
<comment type="caution">
    <text evidence="2">The sequence shown here is derived from an EMBL/GenBank/DDBJ whole genome shotgun (WGS) entry which is preliminary data.</text>
</comment>
<accession>A0A9X0HKR9</accession>
<evidence type="ECO:0000313" key="2">
    <source>
        <dbReference type="EMBL" id="KUG07740.1"/>
    </source>
</evidence>
<sequence>MLRVIFIAATLLLAACAGRIGGPGLGADAVEIQVQAQAASAYNIAWLRATISNRGTRPIRLLQLPDTIETACAPSANLTVRGLTPKADTAAVCRRCPAPGSATRYVVLRPGQQLTTNFQIDFNRVLPRAVADTLGQCLRYNNRTLGEYRFWVQYQPVGNIHPATNSNIVSVYRKQ</sequence>
<name>A0A9X0HKR9_SOLP1</name>
<evidence type="ECO:0000256" key="1">
    <source>
        <dbReference type="SAM" id="SignalP"/>
    </source>
</evidence>
<dbReference type="EMBL" id="LNAL01000007">
    <property type="protein sequence ID" value="KUG07740.1"/>
    <property type="molecule type" value="Genomic_DNA"/>
</dbReference>
<dbReference type="OrthoDB" id="886277at2"/>
<evidence type="ECO:0000313" key="3">
    <source>
        <dbReference type="Proteomes" id="UP000054223"/>
    </source>
</evidence>
<dbReference type="Proteomes" id="UP000054223">
    <property type="component" value="Unassembled WGS sequence"/>
</dbReference>
<gene>
    <name evidence="2" type="ORF">ASU33_15600</name>
</gene>
<reference evidence="2 3" key="1">
    <citation type="submission" date="2015-11" db="EMBL/GenBank/DDBJ databases">
        <title>Solirubrum puertoriconensis gen. nov. an environmental bacteria isolated in Puerto Rico.</title>
        <authorList>
            <person name="Cuebas-Irizarry M.F."/>
            <person name="Montalvo-Rodriguez R."/>
        </authorList>
    </citation>
    <scope>NUCLEOTIDE SEQUENCE [LARGE SCALE GENOMIC DNA]</scope>
    <source>
        <strain evidence="2 3">MC1A</strain>
    </source>
</reference>
<feature type="signal peptide" evidence="1">
    <location>
        <begin position="1"/>
        <end position="17"/>
    </location>
</feature>
<dbReference type="PROSITE" id="PS51257">
    <property type="entry name" value="PROKAR_LIPOPROTEIN"/>
    <property type="match status" value="1"/>
</dbReference>
<evidence type="ECO:0008006" key="4">
    <source>
        <dbReference type="Google" id="ProtNLM"/>
    </source>
</evidence>
<organism evidence="2 3">
    <name type="scientific">Solirubrum puertoriconensis</name>
    <dbReference type="NCBI Taxonomy" id="1751427"/>
    <lineage>
        <taxon>Bacteria</taxon>
        <taxon>Pseudomonadati</taxon>
        <taxon>Bacteroidota</taxon>
        <taxon>Cytophagia</taxon>
        <taxon>Cytophagales</taxon>
    </lineage>
</organism>
<dbReference type="RefSeq" id="WP_059071363.1">
    <property type="nucleotide sequence ID" value="NZ_LNAL01000007.1"/>
</dbReference>
<feature type="chain" id="PRO_5040859333" description="Lipoprotein" evidence="1">
    <location>
        <begin position="18"/>
        <end position="175"/>
    </location>
</feature>
<keyword evidence="1" id="KW-0732">Signal</keyword>
<dbReference type="AlphaFoldDB" id="A0A9X0HKR9"/>
<dbReference type="Gene3D" id="2.60.40.2970">
    <property type="match status" value="1"/>
</dbReference>
<protein>
    <recommendedName>
        <fullName evidence="4">Lipoprotein</fullName>
    </recommendedName>
</protein>